<evidence type="ECO:0000313" key="2">
    <source>
        <dbReference type="EMBL" id="KAK7076062.1"/>
    </source>
</evidence>
<keyword evidence="1" id="KW-0732">Signal</keyword>
<feature type="signal peptide" evidence="1">
    <location>
        <begin position="1"/>
        <end position="25"/>
    </location>
</feature>
<accession>A0AAN8X1P1</accession>
<protein>
    <recommendedName>
        <fullName evidence="4">Prokineticin domain-containing protein</fullName>
    </recommendedName>
</protein>
<feature type="chain" id="PRO_5042811197" description="Prokineticin domain-containing protein" evidence="1">
    <location>
        <begin position="26"/>
        <end position="151"/>
    </location>
</feature>
<dbReference type="EMBL" id="JAXCGZ010009886">
    <property type="protein sequence ID" value="KAK7076062.1"/>
    <property type="molecule type" value="Genomic_DNA"/>
</dbReference>
<evidence type="ECO:0008006" key="4">
    <source>
        <dbReference type="Google" id="ProtNLM"/>
    </source>
</evidence>
<reference evidence="2 3" key="1">
    <citation type="submission" date="2023-11" db="EMBL/GenBank/DDBJ databases">
        <title>Halocaridina rubra genome assembly.</title>
        <authorList>
            <person name="Smith C."/>
        </authorList>
    </citation>
    <scope>NUCLEOTIDE SEQUENCE [LARGE SCALE GENOMIC DNA]</scope>
    <source>
        <strain evidence="2">EP-1</strain>
        <tissue evidence="2">Whole</tissue>
    </source>
</reference>
<evidence type="ECO:0000256" key="1">
    <source>
        <dbReference type="SAM" id="SignalP"/>
    </source>
</evidence>
<dbReference type="AlphaFoldDB" id="A0AAN8X1P1"/>
<gene>
    <name evidence="2" type="ORF">SK128_013923</name>
</gene>
<keyword evidence="3" id="KW-1185">Reference proteome</keyword>
<comment type="caution">
    <text evidence="2">The sequence shown here is derived from an EMBL/GenBank/DDBJ whole genome shotgun (WGS) entry which is preliminary data.</text>
</comment>
<dbReference type="Gene3D" id="2.10.80.10">
    <property type="entry name" value="Lipase, subunit A"/>
    <property type="match status" value="1"/>
</dbReference>
<sequence>MKTVTTVSCPCIGLVLLLAVALVQGLMFPPSEGPPCSDNIDCSSGCCLMTGRRHRRPIGICQPLKAMGEYCAPGDRLRNYYGSRVYTYSCPCGVNLACKPAWSSRLYGLSVMEDPKCMPKAMHPYVLAMKGYRYNAINNWHSNAIDIVPAE</sequence>
<organism evidence="2 3">
    <name type="scientific">Halocaridina rubra</name>
    <name type="common">Hawaiian red shrimp</name>
    <dbReference type="NCBI Taxonomy" id="373956"/>
    <lineage>
        <taxon>Eukaryota</taxon>
        <taxon>Metazoa</taxon>
        <taxon>Ecdysozoa</taxon>
        <taxon>Arthropoda</taxon>
        <taxon>Crustacea</taxon>
        <taxon>Multicrustacea</taxon>
        <taxon>Malacostraca</taxon>
        <taxon>Eumalacostraca</taxon>
        <taxon>Eucarida</taxon>
        <taxon>Decapoda</taxon>
        <taxon>Pleocyemata</taxon>
        <taxon>Caridea</taxon>
        <taxon>Atyoidea</taxon>
        <taxon>Atyidae</taxon>
        <taxon>Halocaridina</taxon>
    </lineage>
</organism>
<proteinExistence type="predicted"/>
<dbReference type="Proteomes" id="UP001381693">
    <property type="component" value="Unassembled WGS sequence"/>
</dbReference>
<name>A0AAN8X1P1_HALRR</name>
<evidence type="ECO:0000313" key="3">
    <source>
        <dbReference type="Proteomes" id="UP001381693"/>
    </source>
</evidence>